<dbReference type="InterPro" id="IPR036286">
    <property type="entry name" value="LexA/Signal_pep-like_sf"/>
</dbReference>
<dbReference type="EMBL" id="JBHTEE010000001">
    <property type="protein sequence ID" value="MFC7603275.1"/>
    <property type="molecule type" value="Genomic_DNA"/>
</dbReference>
<keyword evidence="2" id="KW-0378">Hydrolase</keyword>
<comment type="subcellular location">
    <subcellularLocation>
        <location evidence="1">Cell membrane</location>
        <topology evidence="1">Single-pass type II membrane protein</topology>
    </subcellularLocation>
</comment>
<dbReference type="CDD" id="cd06530">
    <property type="entry name" value="S26_SPase_I"/>
    <property type="match status" value="1"/>
</dbReference>
<evidence type="ECO:0000313" key="7">
    <source>
        <dbReference type="EMBL" id="MFC7603275.1"/>
    </source>
</evidence>
<feature type="region of interest" description="Disordered" evidence="5">
    <location>
        <begin position="141"/>
        <end position="198"/>
    </location>
</feature>
<organism evidence="7 8">
    <name type="scientific">Streptosporangium amethystogenes subsp. fukuiense</name>
    <dbReference type="NCBI Taxonomy" id="698418"/>
    <lineage>
        <taxon>Bacteria</taxon>
        <taxon>Bacillati</taxon>
        <taxon>Actinomycetota</taxon>
        <taxon>Actinomycetes</taxon>
        <taxon>Streptosporangiales</taxon>
        <taxon>Streptosporangiaceae</taxon>
        <taxon>Streptosporangium</taxon>
    </lineage>
</organism>
<name>A0ABW2T567_9ACTN</name>
<dbReference type="PANTHER" id="PTHR12383:SF16">
    <property type="entry name" value="MITOCHONDRIAL INNER MEMBRANE PROTEASE SUBUNIT 1"/>
    <property type="match status" value="1"/>
</dbReference>
<keyword evidence="8" id="KW-1185">Reference proteome</keyword>
<feature type="domain" description="Peptidase S26" evidence="6">
    <location>
        <begin position="95"/>
        <end position="134"/>
    </location>
</feature>
<evidence type="ECO:0000256" key="3">
    <source>
        <dbReference type="ARBA" id="ARBA00023136"/>
    </source>
</evidence>
<gene>
    <name evidence="7" type="ORF">ACFQVD_24500</name>
</gene>
<proteinExistence type="inferred from homology"/>
<dbReference type="RefSeq" id="WP_343975361.1">
    <property type="nucleotide sequence ID" value="NZ_BAAAGK010000130.1"/>
</dbReference>
<evidence type="ECO:0000256" key="5">
    <source>
        <dbReference type="SAM" id="MobiDB-lite"/>
    </source>
</evidence>
<dbReference type="SUPFAM" id="SSF51306">
    <property type="entry name" value="LexA/Signal peptidase"/>
    <property type="match status" value="1"/>
</dbReference>
<evidence type="ECO:0000313" key="8">
    <source>
        <dbReference type="Proteomes" id="UP001596514"/>
    </source>
</evidence>
<dbReference type="InterPro" id="IPR000223">
    <property type="entry name" value="Pept_S26A_signal_pept_1"/>
</dbReference>
<evidence type="ECO:0000256" key="1">
    <source>
        <dbReference type="ARBA" id="ARBA00004401"/>
    </source>
</evidence>
<feature type="domain" description="Peptidase S26" evidence="6">
    <location>
        <begin position="10"/>
        <end position="84"/>
    </location>
</feature>
<sequence>MTGPLLGVLATVVLAGLLWIRRRFLVVTVHGVSMEPTYREGERLLIRRASLAAVRPGQVVVMTDPVPPGQWIVKRAAAVPGDPVPEEVAAAARAAPGARVPAGCLVLLGDNPAASLDSRRFGYFSGGRLLGVVSRRLGAHRDADPLVRRPRGTRRPGSENDPAPPAGPTGHPADGLHRRRPHPRPISSFRTDRGYEPD</sequence>
<dbReference type="Proteomes" id="UP001596514">
    <property type="component" value="Unassembled WGS sequence"/>
</dbReference>
<dbReference type="InterPro" id="IPR019533">
    <property type="entry name" value="Peptidase_S26"/>
</dbReference>
<protein>
    <submittedName>
        <fullName evidence="7">S26 family signal peptidase</fullName>
    </submittedName>
</protein>
<accession>A0ABW2T567</accession>
<dbReference type="InterPro" id="IPR052064">
    <property type="entry name" value="Mito_IMP1_subunit"/>
</dbReference>
<dbReference type="PANTHER" id="PTHR12383">
    <property type="entry name" value="PROTEASE FAMILY S26 MITOCHONDRIAL INNER MEMBRANE PROTEASE-RELATED"/>
    <property type="match status" value="1"/>
</dbReference>
<evidence type="ECO:0000256" key="2">
    <source>
        <dbReference type="ARBA" id="ARBA00022801"/>
    </source>
</evidence>
<keyword evidence="3" id="KW-0472">Membrane</keyword>
<comment type="caution">
    <text evidence="7">The sequence shown here is derived from an EMBL/GenBank/DDBJ whole genome shotgun (WGS) entry which is preliminary data.</text>
</comment>
<dbReference type="Gene3D" id="2.10.109.10">
    <property type="entry name" value="Umud Fragment, subunit A"/>
    <property type="match status" value="1"/>
</dbReference>
<evidence type="ECO:0000259" key="6">
    <source>
        <dbReference type="Pfam" id="PF10502"/>
    </source>
</evidence>
<dbReference type="Pfam" id="PF10502">
    <property type="entry name" value="Peptidase_S26"/>
    <property type="match status" value="2"/>
</dbReference>
<dbReference type="PRINTS" id="PR00727">
    <property type="entry name" value="LEADERPTASE"/>
</dbReference>
<reference evidence="8" key="1">
    <citation type="journal article" date="2019" name="Int. J. Syst. Evol. Microbiol.">
        <title>The Global Catalogue of Microorganisms (GCM) 10K type strain sequencing project: providing services to taxonomists for standard genome sequencing and annotation.</title>
        <authorList>
            <consortium name="The Broad Institute Genomics Platform"/>
            <consortium name="The Broad Institute Genome Sequencing Center for Infectious Disease"/>
            <person name="Wu L."/>
            <person name="Ma J."/>
        </authorList>
    </citation>
    <scope>NUCLEOTIDE SEQUENCE [LARGE SCALE GENOMIC DNA]</scope>
    <source>
        <strain evidence="8">JCM 10083</strain>
    </source>
</reference>
<evidence type="ECO:0000256" key="4">
    <source>
        <dbReference type="ARBA" id="ARBA00038445"/>
    </source>
</evidence>
<comment type="similarity">
    <text evidence="4">Belongs to the peptidase S26 family. IMP1 subfamily.</text>
</comment>